<dbReference type="EMBL" id="CACTIH010002726">
    <property type="protein sequence ID" value="CAA2977027.1"/>
    <property type="molecule type" value="Genomic_DNA"/>
</dbReference>
<dbReference type="Gene3D" id="3.40.50.11260">
    <property type="match status" value="1"/>
</dbReference>
<comment type="caution">
    <text evidence="4">The sequence shown here is derived from an EMBL/GenBank/DDBJ whole genome shotgun (WGS) entry which is preliminary data.</text>
</comment>
<protein>
    <submittedName>
        <fullName evidence="4">Endoplasmin homolog</fullName>
    </submittedName>
</protein>
<evidence type="ECO:0000313" key="5">
    <source>
        <dbReference type="Proteomes" id="UP000594638"/>
    </source>
</evidence>
<evidence type="ECO:0000256" key="1">
    <source>
        <dbReference type="ARBA" id="ARBA00008239"/>
    </source>
</evidence>
<dbReference type="Pfam" id="PF00183">
    <property type="entry name" value="HSP90"/>
    <property type="match status" value="2"/>
</dbReference>
<keyword evidence="2" id="KW-0143">Chaperone</keyword>
<dbReference type="Gene3D" id="3.30.230.80">
    <property type="match status" value="1"/>
</dbReference>
<organism evidence="4 5">
    <name type="scientific">Olea europaea subsp. europaea</name>
    <dbReference type="NCBI Taxonomy" id="158383"/>
    <lineage>
        <taxon>Eukaryota</taxon>
        <taxon>Viridiplantae</taxon>
        <taxon>Streptophyta</taxon>
        <taxon>Embryophyta</taxon>
        <taxon>Tracheophyta</taxon>
        <taxon>Spermatophyta</taxon>
        <taxon>Magnoliopsida</taxon>
        <taxon>eudicotyledons</taxon>
        <taxon>Gunneridae</taxon>
        <taxon>Pentapetalae</taxon>
        <taxon>asterids</taxon>
        <taxon>lamiids</taxon>
        <taxon>Lamiales</taxon>
        <taxon>Oleaceae</taxon>
        <taxon>Oleeae</taxon>
        <taxon>Olea</taxon>
    </lineage>
</organism>
<name>A0A8S0RE26_OLEEU</name>
<dbReference type="GO" id="GO:0051082">
    <property type="term" value="F:unfolded protein binding"/>
    <property type="evidence" value="ECO:0007669"/>
    <property type="project" value="InterPro"/>
</dbReference>
<dbReference type="InterPro" id="IPR001404">
    <property type="entry name" value="Hsp90_fam"/>
</dbReference>
<sequence>MKLNPMRKGRKKMLRKKRMRKNPRQKQLEKTTYEWEFLNDVKAIWLRNPKDLIEEEYEKFYCSLVKGLVDSDTVSHSVSREMLQHSSLKTLKKKLIRKALDMIRKLDEEDPDKSNYKDKKDCVNWEPNYRLLLVPDLVMKLNDAADNEESSDSNEKREQSQMQRSTGEKSPFLERLTKKNYEVILFTDPVDEYLMQYLMDYEDKKFQNVSKD</sequence>
<dbReference type="OrthoDB" id="1685038at2759"/>
<dbReference type="GO" id="GO:0016887">
    <property type="term" value="F:ATP hydrolysis activity"/>
    <property type="evidence" value="ECO:0007669"/>
    <property type="project" value="InterPro"/>
</dbReference>
<proteinExistence type="inferred from homology"/>
<comment type="similarity">
    <text evidence="1">Belongs to the heat shock protein 90 family.</text>
</comment>
<gene>
    <name evidence="4" type="ORF">OLEA9_A117678</name>
</gene>
<dbReference type="Gramene" id="OE9A117678T1">
    <property type="protein sequence ID" value="OE9A117678C1"/>
    <property type="gene ID" value="OE9A117678"/>
</dbReference>
<feature type="region of interest" description="Disordered" evidence="3">
    <location>
        <begin position="1"/>
        <end position="27"/>
    </location>
</feature>
<dbReference type="PANTHER" id="PTHR11528">
    <property type="entry name" value="HEAT SHOCK PROTEIN 90 FAMILY MEMBER"/>
    <property type="match status" value="1"/>
</dbReference>
<keyword evidence="5" id="KW-1185">Reference proteome</keyword>
<dbReference type="SUPFAM" id="SSF54211">
    <property type="entry name" value="Ribosomal protein S5 domain 2-like"/>
    <property type="match status" value="1"/>
</dbReference>
<dbReference type="GO" id="GO:0005524">
    <property type="term" value="F:ATP binding"/>
    <property type="evidence" value="ECO:0007669"/>
    <property type="project" value="InterPro"/>
</dbReference>
<feature type="compositionally biased region" description="Basic residues" evidence="3">
    <location>
        <begin position="1"/>
        <end position="24"/>
    </location>
</feature>
<evidence type="ECO:0000256" key="3">
    <source>
        <dbReference type="SAM" id="MobiDB-lite"/>
    </source>
</evidence>
<dbReference type="InterPro" id="IPR020568">
    <property type="entry name" value="Ribosomal_Su5_D2-typ_SF"/>
</dbReference>
<accession>A0A8S0RE26</accession>
<evidence type="ECO:0000256" key="2">
    <source>
        <dbReference type="ARBA" id="ARBA00023186"/>
    </source>
</evidence>
<evidence type="ECO:0000313" key="4">
    <source>
        <dbReference type="EMBL" id="CAA2977027.1"/>
    </source>
</evidence>
<reference evidence="4 5" key="1">
    <citation type="submission" date="2019-12" db="EMBL/GenBank/DDBJ databases">
        <authorList>
            <person name="Alioto T."/>
            <person name="Alioto T."/>
            <person name="Gomez Garrido J."/>
        </authorList>
    </citation>
    <scope>NUCLEOTIDE SEQUENCE [LARGE SCALE GENOMIC DNA]</scope>
</reference>
<feature type="region of interest" description="Disordered" evidence="3">
    <location>
        <begin position="145"/>
        <end position="171"/>
    </location>
</feature>
<dbReference type="Proteomes" id="UP000594638">
    <property type="component" value="Unassembled WGS sequence"/>
</dbReference>
<dbReference type="GO" id="GO:0140662">
    <property type="term" value="F:ATP-dependent protein folding chaperone"/>
    <property type="evidence" value="ECO:0007669"/>
    <property type="project" value="InterPro"/>
</dbReference>
<dbReference type="AlphaFoldDB" id="A0A8S0RE26"/>